<organism evidence="8 9">
    <name type="scientific">Diploptera punctata</name>
    <name type="common">Pacific beetle cockroach</name>
    <dbReference type="NCBI Taxonomy" id="6984"/>
    <lineage>
        <taxon>Eukaryota</taxon>
        <taxon>Metazoa</taxon>
        <taxon>Ecdysozoa</taxon>
        <taxon>Arthropoda</taxon>
        <taxon>Hexapoda</taxon>
        <taxon>Insecta</taxon>
        <taxon>Pterygota</taxon>
        <taxon>Neoptera</taxon>
        <taxon>Polyneoptera</taxon>
        <taxon>Dictyoptera</taxon>
        <taxon>Blattodea</taxon>
        <taxon>Blaberoidea</taxon>
        <taxon>Blaberidae</taxon>
        <taxon>Diplopterinae</taxon>
        <taxon>Diploptera</taxon>
    </lineage>
</organism>
<keyword evidence="9" id="KW-1185">Reference proteome</keyword>
<sequence length="396" mass="46815">MATFGPLTFAHPSKHATGTEEYDFNQNEEVVCLFCSKQFTLPAGRSLFNSHLFECHHFMISDIQTIVSVKMYCDYWKSRFVSDAPDRVCSKMLSDAKIDGEKVACLVLGDFIPEDRRIREEIKNKRLVWALEQQARERDDKEFCRGCLLCRLKFQGTRSDYLNHLSVMHNMHIGRPENLVFIDNFRKMFVEMFLHCLYCNKLFKDRTVLKEHMRKKQHKKINPEHGEFDKFYIINYMEIGKNWQDLQNEMDEDPPAEENGDALSDKDWSDWEGEEDPVVCLFCDASGDFESCINHMLQVHSFNYSELCVKNKLNFYQQVKLVNYIRRQIHMGRCPVCNESHEQLVLHMAFAGHFILPDKQLWEQPEYFFPTYENDSFLCHLDDLQDDLSEIELAEQ</sequence>
<dbReference type="EMBL" id="JASPKZ010007691">
    <property type="protein sequence ID" value="KAJ9583011.1"/>
    <property type="molecule type" value="Genomic_DNA"/>
</dbReference>
<dbReference type="Pfam" id="PF12756">
    <property type="entry name" value="zf-C2H2_2"/>
    <property type="match status" value="2"/>
</dbReference>
<dbReference type="SMART" id="SM00355">
    <property type="entry name" value="ZnF_C2H2"/>
    <property type="match status" value="4"/>
</dbReference>
<gene>
    <name evidence="8" type="ORF">L9F63_022627</name>
</gene>
<dbReference type="PANTHER" id="PTHR13267:SF3">
    <property type="entry name" value="ZINC FINGER PROTEIN 277"/>
    <property type="match status" value="1"/>
</dbReference>
<evidence type="ECO:0000256" key="1">
    <source>
        <dbReference type="ARBA" id="ARBA00022723"/>
    </source>
</evidence>
<proteinExistence type="inferred from homology"/>
<keyword evidence="1" id="KW-0479">Metal-binding</keyword>
<accession>A0AAD7ZMD0</accession>
<dbReference type="Gene3D" id="3.30.160.60">
    <property type="entry name" value="Classic Zinc Finger"/>
    <property type="match status" value="1"/>
</dbReference>
<keyword evidence="3" id="KW-0862">Zinc</keyword>
<dbReference type="InterPro" id="IPR036236">
    <property type="entry name" value="Znf_C2H2_sf"/>
</dbReference>
<dbReference type="PANTHER" id="PTHR13267">
    <property type="entry name" value="ZINC FINGER PROTEIN 277"/>
    <property type="match status" value="1"/>
</dbReference>
<evidence type="ECO:0000259" key="7">
    <source>
        <dbReference type="PROSITE" id="PS50157"/>
    </source>
</evidence>
<dbReference type="InterPro" id="IPR040048">
    <property type="entry name" value="ZNF277"/>
</dbReference>
<feature type="compositionally biased region" description="Acidic residues" evidence="6">
    <location>
        <begin position="248"/>
        <end position="260"/>
    </location>
</feature>
<keyword evidence="2 5" id="KW-0863">Zinc-finger</keyword>
<dbReference type="InterPro" id="IPR041661">
    <property type="entry name" value="ZN622/Rei1/Reh1_Znf-C2H2"/>
</dbReference>
<dbReference type="PROSITE" id="PS00028">
    <property type="entry name" value="ZINC_FINGER_C2H2_1"/>
    <property type="match status" value="1"/>
</dbReference>
<protein>
    <recommendedName>
        <fullName evidence="7">C2H2-type domain-containing protein</fullName>
    </recommendedName>
</protein>
<feature type="domain" description="C2H2-type" evidence="7">
    <location>
        <begin position="194"/>
        <end position="223"/>
    </location>
</feature>
<dbReference type="PROSITE" id="PS50157">
    <property type="entry name" value="ZINC_FINGER_C2H2_2"/>
    <property type="match status" value="1"/>
</dbReference>
<dbReference type="GO" id="GO:0008270">
    <property type="term" value="F:zinc ion binding"/>
    <property type="evidence" value="ECO:0007669"/>
    <property type="project" value="UniProtKB-KW"/>
</dbReference>
<comment type="similarity">
    <text evidence="4">Belongs to the ZNF277 family.</text>
</comment>
<feature type="region of interest" description="Disordered" evidence="6">
    <location>
        <begin position="248"/>
        <end position="267"/>
    </location>
</feature>
<reference evidence="8" key="1">
    <citation type="journal article" date="2023" name="IScience">
        <title>Live-bearing cockroach genome reveals convergent evolutionary mechanisms linked to viviparity in insects and beyond.</title>
        <authorList>
            <person name="Fouks B."/>
            <person name="Harrison M.C."/>
            <person name="Mikhailova A.A."/>
            <person name="Marchal E."/>
            <person name="English S."/>
            <person name="Carruthers M."/>
            <person name="Jennings E.C."/>
            <person name="Chiamaka E.L."/>
            <person name="Frigard R.A."/>
            <person name="Pippel M."/>
            <person name="Attardo G.M."/>
            <person name="Benoit J.B."/>
            <person name="Bornberg-Bauer E."/>
            <person name="Tobe S.S."/>
        </authorList>
    </citation>
    <scope>NUCLEOTIDE SEQUENCE</scope>
    <source>
        <strain evidence="8">Stay&amp;Tobe</strain>
    </source>
</reference>
<feature type="non-terminal residue" evidence="8">
    <location>
        <position position="1"/>
    </location>
</feature>
<evidence type="ECO:0000256" key="2">
    <source>
        <dbReference type="ARBA" id="ARBA00022771"/>
    </source>
</evidence>
<comment type="caution">
    <text evidence="8">The sequence shown here is derived from an EMBL/GenBank/DDBJ whole genome shotgun (WGS) entry which is preliminary data.</text>
</comment>
<evidence type="ECO:0000313" key="8">
    <source>
        <dbReference type="EMBL" id="KAJ9583011.1"/>
    </source>
</evidence>
<evidence type="ECO:0000313" key="9">
    <source>
        <dbReference type="Proteomes" id="UP001233999"/>
    </source>
</evidence>
<dbReference type="Proteomes" id="UP001233999">
    <property type="component" value="Unassembled WGS sequence"/>
</dbReference>
<reference evidence="8" key="2">
    <citation type="submission" date="2023-05" db="EMBL/GenBank/DDBJ databases">
        <authorList>
            <person name="Fouks B."/>
        </authorList>
    </citation>
    <scope>NUCLEOTIDE SEQUENCE</scope>
    <source>
        <strain evidence="8">Stay&amp;Tobe</strain>
        <tissue evidence="8">Testes</tissue>
    </source>
</reference>
<evidence type="ECO:0000256" key="5">
    <source>
        <dbReference type="PROSITE-ProRule" id="PRU00042"/>
    </source>
</evidence>
<evidence type="ECO:0000256" key="3">
    <source>
        <dbReference type="ARBA" id="ARBA00022833"/>
    </source>
</evidence>
<name>A0AAD7ZMD0_DIPPU</name>
<dbReference type="SUPFAM" id="SSF57667">
    <property type="entry name" value="beta-beta-alpha zinc fingers"/>
    <property type="match status" value="2"/>
</dbReference>
<evidence type="ECO:0000256" key="4">
    <source>
        <dbReference type="ARBA" id="ARBA00034119"/>
    </source>
</evidence>
<dbReference type="AlphaFoldDB" id="A0AAD7ZMD0"/>
<dbReference type="InterPro" id="IPR013087">
    <property type="entry name" value="Znf_C2H2_type"/>
</dbReference>
<evidence type="ECO:0000256" key="6">
    <source>
        <dbReference type="SAM" id="MobiDB-lite"/>
    </source>
</evidence>